<evidence type="ECO:0000313" key="1">
    <source>
        <dbReference type="EMBL" id="RAS35415.1"/>
    </source>
</evidence>
<sequence>MKKPGTRAGSVSVLRGFQTSQALQAKPHAFQLDVYATYGPAPPPVDERPEMP</sequence>
<comment type="caution">
    <text evidence="1">The sequence shown here is derived from an EMBL/GenBank/DDBJ whole genome shotgun (WGS) entry which is preliminary data.</text>
</comment>
<reference evidence="1 2" key="1">
    <citation type="submission" date="2018-06" db="EMBL/GenBank/DDBJ databases">
        <title>Genomic Encyclopedia of Type Strains, Phase III (KMG-III): the genomes of soil and plant-associated and newly described type strains.</title>
        <authorList>
            <person name="Whitman W."/>
        </authorList>
    </citation>
    <scope>NUCLEOTIDE SEQUENCE [LARGE SCALE GENOMIC DNA]</scope>
    <source>
        <strain evidence="1 2">LMG 23644</strain>
    </source>
</reference>
<protein>
    <submittedName>
        <fullName evidence="1">Uncharacterized protein</fullName>
    </submittedName>
</protein>
<dbReference type="EMBL" id="QLTK01000005">
    <property type="protein sequence ID" value="RAS35415.1"/>
    <property type="molecule type" value="Genomic_DNA"/>
</dbReference>
<gene>
    <name evidence="1" type="ORF">BX591_105134</name>
</gene>
<organism evidence="1 2">
    <name type="scientific">Paraburkholderia bryophila</name>
    <dbReference type="NCBI Taxonomy" id="420952"/>
    <lineage>
        <taxon>Bacteria</taxon>
        <taxon>Pseudomonadati</taxon>
        <taxon>Pseudomonadota</taxon>
        <taxon>Betaproteobacteria</taxon>
        <taxon>Burkholderiales</taxon>
        <taxon>Burkholderiaceae</taxon>
        <taxon>Paraburkholderia</taxon>
    </lineage>
</organism>
<evidence type="ECO:0000313" key="2">
    <source>
        <dbReference type="Proteomes" id="UP000248918"/>
    </source>
</evidence>
<dbReference type="AlphaFoldDB" id="A0A329CXF0"/>
<dbReference type="Proteomes" id="UP000248918">
    <property type="component" value="Unassembled WGS sequence"/>
</dbReference>
<accession>A0A329CXF0</accession>
<name>A0A329CXF0_9BURK</name>
<proteinExistence type="predicted"/>